<name>J0MVZ5_9ACTO</name>
<sequence length="369" mass="39318">MSGQQPPASSGIDLTGIPVDTTAPVLVTGATGYLGSWVVKGLVDAGATVHAAVRDPEATSKVAHLKRAAEQAPGTLELFAADLLQPGSYDEAMAGCGVVIHTASPFVRNVDDPQRDLVDPALEGTRNVLDGIGRTPSVRRVVLTSSIAAMFGDAADIENYPGRILTEDCWNTTSSLAHEPYSYSKTLAEQEAWRLAAGQERWDLVVINPAFILGPALGPAPTSESFTVVRMLIDGTTRMGAPRVGLSAVDVREVAGAHIAAAFTPKAHGRYILSAEDTDIVSLGRRLLPRYGRALPLPRRAAPKALLLALAPRLGMTRAYVKRNVGFAVRSDAARSRAELGIRYRPIQASLEEMVEQMQQMQPREAPGA</sequence>
<dbReference type="RefSeq" id="WP_008732984.1">
    <property type="nucleotide sequence ID" value="NZ_AKFT01000189.1"/>
</dbReference>
<protein>
    <submittedName>
        <fullName evidence="3">3-beta hydroxysteroid dehydrogenase/isomerase family protein</fullName>
    </submittedName>
</protein>
<dbReference type="OrthoDB" id="9778052at2"/>
<dbReference type="SUPFAM" id="SSF51735">
    <property type="entry name" value="NAD(P)-binding Rossmann-fold domains"/>
    <property type="match status" value="1"/>
</dbReference>
<keyword evidence="3" id="KW-0413">Isomerase</keyword>
<dbReference type="FunFam" id="3.40.50.720:FF:000085">
    <property type="entry name" value="Dihydroflavonol reductase"/>
    <property type="match status" value="1"/>
</dbReference>
<dbReference type="Pfam" id="PF01370">
    <property type="entry name" value="Epimerase"/>
    <property type="match status" value="1"/>
</dbReference>
<evidence type="ECO:0000313" key="4">
    <source>
        <dbReference type="Proteomes" id="UP000002941"/>
    </source>
</evidence>
<reference evidence="3 4" key="1">
    <citation type="submission" date="2012-05" db="EMBL/GenBank/DDBJ databases">
        <authorList>
            <person name="Harkins D.M."/>
            <person name="Madupu R."/>
            <person name="Durkin A.S."/>
            <person name="Torralba M."/>
            <person name="Methe B."/>
            <person name="Sutton G.G."/>
            <person name="Nelson K.E."/>
        </authorList>
    </citation>
    <scope>NUCLEOTIDE SEQUENCE [LARGE SCALE GENOMIC DNA]</scope>
    <source>
        <strain evidence="3 4">F0489</strain>
    </source>
</reference>
<dbReference type="PANTHER" id="PTHR10366:SF852">
    <property type="entry name" value="CINNAMOYL-COA REDUCTASE CAD2"/>
    <property type="match status" value="1"/>
</dbReference>
<keyword evidence="4" id="KW-1185">Reference proteome</keyword>
<dbReference type="InterPro" id="IPR050425">
    <property type="entry name" value="NAD(P)_dehydrat-like"/>
</dbReference>
<dbReference type="eggNOG" id="COG0451">
    <property type="taxonomic scope" value="Bacteria"/>
</dbReference>
<dbReference type="InterPro" id="IPR036291">
    <property type="entry name" value="NAD(P)-bd_dom_sf"/>
</dbReference>
<dbReference type="Proteomes" id="UP000002941">
    <property type="component" value="Unassembled WGS sequence"/>
</dbReference>
<gene>
    <name evidence="3" type="ORF">HMPREF1318_2544</name>
</gene>
<dbReference type="GO" id="GO:0016616">
    <property type="term" value="F:oxidoreductase activity, acting on the CH-OH group of donors, NAD or NADP as acceptor"/>
    <property type="evidence" value="ECO:0007669"/>
    <property type="project" value="TreeGrafter"/>
</dbReference>
<proteinExistence type="predicted"/>
<dbReference type="PANTHER" id="PTHR10366">
    <property type="entry name" value="NAD DEPENDENT EPIMERASE/DEHYDRATASE"/>
    <property type="match status" value="1"/>
</dbReference>
<accession>J0MVZ5</accession>
<dbReference type="Gene3D" id="3.40.50.720">
    <property type="entry name" value="NAD(P)-binding Rossmann-like Domain"/>
    <property type="match status" value="1"/>
</dbReference>
<dbReference type="GO" id="GO:0016853">
    <property type="term" value="F:isomerase activity"/>
    <property type="evidence" value="ECO:0007669"/>
    <property type="project" value="UniProtKB-KW"/>
</dbReference>
<evidence type="ECO:0000313" key="3">
    <source>
        <dbReference type="EMBL" id="EJF38504.1"/>
    </source>
</evidence>
<evidence type="ECO:0000259" key="2">
    <source>
        <dbReference type="Pfam" id="PF01370"/>
    </source>
</evidence>
<dbReference type="InterPro" id="IPR001509">
    <property type="entry name" value="Epimerase_deHydtase"/>
</dbReference>
<dbReference type="AlphaFoldDB" id="J0MVZ5"/>
<dbReference type="EMBL" id="AKFT01000189">
    <property type="protein sequence ID" value="EJF38504.1"/>
    <property type="molecule type" value="Genomic_DNA"/>
</dbReference>
<keyword evidence="1" id="KW-0560">Oxidoreductase</keyword>
<evidence type="ECO:0000256" key="1">
    <source>
        <dbReference type="ARBA" id="ARBA00023002"/>
    </source>
</evidence>
<feature type="domain" description="NAD-dependent epimerase/dehydratase" evidence="2">
    <location>
        <begin position="25"/>
        <end position="229"/>
    </location>
</feature>
<dbReference type="PATRIC" id="fig|1125718.3.peg.2439"/>
<organism evidence="3 4">
    <name type="scientific">Actinomyces massiliensis F0489</name>
    <dbReference type="NCBI Taxonomy" id="1125718"/>
    <lineage>
        <taxon>Bacteria</taxon>
        <taxon>Bacillati</taxon>
        <taxon>Actinomycetota</taxon>
        <taxon>Actinomycetes</taxon>
        <taxon>Actinomycetales</taxon>
        <taxon>Actinomycetaceae</taxon>
        <taxon>Actinomyces</taxon>
    </lineage>
</organism>
<comment type="caution">
    <text evidence="3">The sequence shown here is derived from an EMBL/GenBank/DDBJ whole genome shotgun (WGS) entry which is preliminary data.</text>
</comment>